<dbReference type="PANTHER" id="PTHR38887">
    <property type="entry name" value="CHROMOSOME 21, WHOLE GENOME SHOTGUN SEQUENCE"/>
    <property type="match status" value="1"/>
</dbReference>
<dbReference type="AlphaFoldDB" id="A0A6A5W0I9"/>
<evidence type="ECO:0000313" key="2">
    <source>
        <dbReference type="EMBL" id="KAF1995230.1"/>
    </source>
</evidence>
<feature type="compositionally biased region" description="Basic and acidic residues" evidence="1">
    <location>
        <begin position="196"/>
        <end position="215"/>
    </location>
</feature>
<dbReference type="EMBL" id="ML977643">
    <property type="protein sequence ID" value="KAF1995230.1"/>
    <property type="molecule type" value="Genomic_DNA"/>
</dbReference>
<proteinExistence type="predicted"/>
<feature type="region of interest" description="Disordered" evidence="1">
    <location>
        <begin position="239"/>
        <end position="276"/>
    </location>
</feature>
<accession>A0A6A5W0I9</accession>
<dbReference type="InterPro" id="IPR053221">
    <property type="entry name" value="Burnettramic_acid_biosynth"/>
</dbReference>
<name>A0A6A5W0I9_9PLEO</name>
<organism evidence="2 3">
    <name type="scientific">Amniculicola lignicola CBS 123094</name>
    <dbReference type="NCBI Taxonomy" id="1392246"/>
    <lineage>
        <taxon>Eukaryota</taxon>
        <taxon>Fungi</taxon>
        <taxon>Dikarya</taxon>
        <taxon>Ascomycota</taxon>
        <taxon>Pezizomycotina</taxon>
        <taxon>Dothideomycetes</taxon>
        <taxon>Pleosporomycetidae</taxon>
        <taxon>Pleosporales</taxon>
        <taxon>Amniculicolaceae</taxon>
        <taxon>Amniculicola</taxon>
    </lineage>
</organism>
<gene>
    <name evidence="2" type="ORF">P154DRAFT_526513</name>
</gene>
<reference evidence="2" key="1">
    <citation type="journal article" date="2020" name="Stud. Mycol.">
        <title>101 Dothideomycetes genomes: a test case for predicting lifestyles and emergence of pathogens.</title>
        <authorList>
            <person name="Haridas S."/>
            <person name="Albert R."/>
            <person name="Binder M."/>
            <person name="Bloem J."/>
            <person name="Labutti K."/>
            <person name="Salamov A."/>
            <person name="Andreopoulos B."/>
            <person name="Baker S."/>
            <person name="Barry K."/>
            <person name="Bills G."/>
            <person name="Bluhm B."/>
            <person name="Cannon C."/>
            <person name="Castanera R."/>
            <person name="Culley D."/>
            <person name="Daum C."/>
            <person name="Ezra D."/>
            <person name="Gonzalez J."/>
            <person name="Henrissat B."/>
            <person name="Kuo A."/>
            <person name="Liang C."/>
            <person name="Lipzen A."/>
            <person name="Lutzoni F."/>
            <person name="Magnuson J."/>
            <person name="Mondo S."/>
            <person name="Nolan M."/>
            <person name="Ohm R."/>
            <person name="Pangilinan J."/>
            <person name="Park H.-J."/>
            <person name="Ramirez L."/>
            <person name="Alfaro M."/>
            <person name="Sun H."/>
            <person name="Tritt A."/>
            <person name="Yoshinaga Y."/>
            <person name="Zwiers L.-H."/>
            <person name="Turgeon B."/>
            <person name="Goodwin S."/>
            <person name="Spatafora J."/>
            <person name="Crous P."/>
            <person name="Grigoriev I."/>
        </authorList>
    </citation>
    <scope>NUCLEOTIDE SEQUENCE</scope>
    <source>
        <strain evidence="2">CBS 123094</strain>
    </source>
</reference>
<keyword evidence="3" id="KW-1185">Reference proteome</keyword>
<feature type="compositionally biased region" description="Basic and acidic residues" evidence="1">
    <location>
        <begin position="239"/>
        <end position="275"/>
    </location>
</feature>
<evidence type="ECO:0000256" key="1">
    <source>
        <dbReference type="SAM" id="MobiDB-lite"/>
    </source>
</evidence>
<dbReference type="Proteomes" id="UP000799779">
    <property type="component" value="Unassembled WGS sequence"/>
</dbReference>
<evidence type="ECO:0000313" key="3">
    <source>
        <dbReference type="Proteomes" id="UP000799779"/>
    </source>
</evidence>
<sequence length="329" mass="37332">MSANLLQPIAIPATSTNLGSPFLRAYPPALEAYNIPVPTFLQFLDELNRAIVVSPPLQVLGLAGELVGIVPLATAQIVGTSISAAAQLGAYGVSKGRSEMFIKEANETLFAPRGLRVDIVKFEVVAKEADMPILDTRRRIIKDTVLLPPVSGVDVEVSAQQRRLVALAPWTSPLEVLPGEHREVPDSMFGRMHAATSERQRRGEEENILKTRPGERKDVEKVCRKEEKLGEELEKDMREFDRDQEKVRRKEEKDVEKMESKLQRIEEKRDKRQREFDEELEKLHRKHGANNKNKEEKALRKILWLLIRRRDGTLPPPIYPDLEEGDSKV</sequence>
<dbReference type="PANTHER" id="PTHR38887:SF1">
    <property type="entry name" value="RAS MODIFICATION PROTEIN ERF4"/>
    <property type="match status" value="1"/>
</dbReference>
<dbReference type="OrthoDB" id="3068835at2759"/>
<protein>
    <submittedName>
        <fullName evidence="2">Uncharacterized protein</fullName>
    </submittedName>
</protein>
<feature type="region of interest" description="Disordered" evidence="1">
    <location>
        <begin position="195"/>
        <end position="215"/>
    </location>
</feature>